<evidence type="ECO:0000313" key="4">
    <source>
        <dbReference type="EMBL" id="CAD7244089.1"/>
    </source>
</evidence>
<sequence length="210" mass="23267">MSGSLPKTGEKIGAWDLVKMRTIKCVVVGDGAADKTLLLHSYAGYDSFPEYVPTCFNNNGITVMMRGVPYSLDLYDAAGQADYDHLRPLVYPRTDVFLVCFSVVSPSSFENVKAKWVPEITRHCPKTPFLLVGTKTDLRVDGVARGETAENEQKPVTAKRGDKLAKELKAVKYVECSFLTRKGLINVFDEAILAALGSAERAKRKSWRRS</sequence>
<dbReference type="GO" id="GO:0035006">
    <property type="term" value="P:melanization defense response"/>
    <property type="evidence" value="ECO:0007669"/>
    <property type="project" value="UniProtKB-ARBA"/>
</dbReference>
<dbReference type="SMART" id="SM00175">
    <property type="entry name" value="RAB"/>
    <property type="match status" value="1"/>
</dbReference>
<dbReference type="FunFam" id="3.40.50.300:FF:001179">
    <property type="entry name" value="Rho family GTPase"/>
    <property type="match status" value="1"/>
</dbReference>
<dbReference type="Gene3D" id="3.40.50.300">
    <property type="entry name" value="P-loop containing nucleotide triphosphate hydrolases"/>
    <property type="match status" value="1"/>
</dbReference>
<dbReference type="InterPro" id="IPR001806">
    <property type="entry name" value="Small_GTPase"/>
</dbReference>
<dbReference type="EMBL" id="LR900076">
    <property type="protein sequence ID" value="CAD7244089.1"/>
    <property type="molecule type" value="Genomic_DNA"/>
</dbReference>
<keyword evidence="5" id="KW-1185">Reference proteome</keyword>
<dbReference type="SMART" id="SM00174">
    <property type="entry name" value="RHO"/>
    <property type="match status" value="1"/>
</dbReference>
<dbReference type="AlphaFoldDB" id="A0A7R8X4V3"/>
<dbReference type="GO" id="GO:0003924">
    <property type="term" value="F:GTPase activity"/>
    <property type="evidence" value="ECO:0007669"/>
    <property type="project" value="InterPro"/>
</dbReference>
<dbReference type="OrthoDB" id="8830751at2759"/>
<proteinExistence type="inferred from homology"/>
<dbReference type="NCBIfam" id="TIGR00231">
    <property type="entry name" value="small_GTP"/>
    <property type="match status" value="1"/>
</dbReference>
<dbReference type="GO" id="GO:0007264">
    <property type="term" value="P:small GTPase-mediated signal transduction"/>
    <property type="evidence" value="ECO:0007669"/>
    <property type="project" value="InterPro"/>
</dbReference>
<protein>
    <recommendedName>
        <fullName evidence="6">Cell division control protein 42</fullName>
    </recommendedName>
</protein>
<evidence type="ECO:0000256" key="3">
    <source>
        <dbReference type="ARBA" id="ARBA00023134"/>
    </source>
</evidence>
<dbReference type="Proteomes" id="UP000677054">
    <property type="component" value="Unassembled WGS sequence"/>
</dbReference>
<dbReference type="PANTHER" id="PTHR24072">
    <property type="entry name" value="RHO FAMILY GTPASE"/>
    <property type="match status" value="1"/>
</dbReference>
<dbReference type="GO" id="GO:0022412">
    <property type="term" value="P:cellular process involved in reproduction in multicellular organism"/>
    <property type="evidence" value="ECO:0007669"/>
    <property type="project" value="UniProtKB-ARBA"/>
</dbReference>
<dbReference type="SUPFAM" id="SSF52540">
    <property type="entry name" value="P-loop containing nucleoside triphosphate hydrolases"/>
    <property type="match status" value="1"/>
</dbReference>
<dbReference type="Pfam" id="PF00071">
    <property type="entry name" value="Ras"/>
    <property type="match status" value="1"/>
</dbReference>
<dbReference type="EMBL" id="CAJPEV010000559">
    <property type="protein sequence ID" value="CAG0886459.1"/>
    <property type="molecule type" value="Genomic_DNA"/>
</dbReference>
<dbReference type="SMART" id="SM00173">
    <property type="entry name" value="RAS"/>
    <property type="match status" value="1"/>
</dbReference>
<dbReference type="GO" id="GO:0035099">
    <property type="term" value="P:hemocyte migration"/>
    <property type="evidence" value="ECO:0007669"/>
    <property type="project" value="UniProtKB-ARBA"/>
</dbReference>
<evidence type="ECO:0000256" key="2">
    <source>
        <dbReference type="ARBA" id="ARBA00022741"/>
    </source>
</evidence>
<name>A0A7R8X4V3_9CRUS</name>
<keyword evidence="3" id="KW-0342">GTP-binding</keyword>
<dbReference type="PRINTS" id="PR00449">
    <property type="entry name" value="RASTRNSFRMNG"/>
</dbReference>
<dbReference type="InterPro" id="IPR005225">
    <property type="entry name" value="Small_GTP-bd"/>
</dbReference>
<evidence type="ECO:0000256" key="1">
    <source>
        <dbReference type="ARBA" id="ARBA00010142"/>
    </source>
</evidence>
<organism evidence="4">
    <name type="scientific">Darwinula stevensoni</name>
    <dbReference type="NCBI Taxonomy" id="69355"/>
    <lineage>
        <taxon>Eukaryota</taxon>
        <taxon>Metazoa</taxon>
        <taxon>Ecdysozoa</taxon>
        <taxon>Arthropoda</taxon>
        <taxon>Crustacea</taxon>
        <taxon>Oligostraca</taxon>
        <taxon>Ostracoda</taxon>
        <taxon>Podocopa</taxon>
        <taxon>Podocopida</taxon>
        <taxon>Darwinulocopina</taxon>
        <taxon>Darwinuloidea</taxon>
        <taxon>Darwinulidae</taxon>
        <taxon>Darwinula</taxon>
    </lineage>
</organism>
<dbReference type="PROSITE" id="PS51419">
    <property type="entry name" value="RAB"/>
    <property type="match status" value="1"/>
</dbReference>
<dbReference type="PROSITE" id="PS51421">
    <property type="entry name" value="RAS"/>
    <property type="match status" value="1"/>
</dbReference>
<comment type="similarity">
    <text evidence="1">Belongs to the small GTPase superfamily. Rho family.</text>
</comment>
<evidence type="ECO:0000313" key="5">
    <source>
        <dbReference type="Proteomes" id="UP000677054"/>
    </source>
</evidence>
<gene>
    <name evidence="4" type="ORF">DSTB1V02_LOCUS3993</name>
</gene>
<reference evidence="4" key="1">
    <citation type="submission" date="2020-11" db="EMBL/GenBank/DDBJ databases">
        <authorList>
            <person name="Tran Van P."/>
        </authorList>
    </citation>
    <scope>NUCLEOTIDE SEQUENCE</scope>
</reference>
<dbReference type="GO" id="GO:0001667">
    <property type="term" value="P:ameboidal-type cell migration"/>
    <property type="evidence" value="ECO:0007669"/>
    <property type="project" value="UniProtKB-ARBA"/>
</dbReference>
<dbReference type="InterPro" id="IPR027417">
    <property type="entry name" value="P-loop_NTPase"/>
</dbReference>
<evidence type="ECO:0008006" key="6">
    <source>
        <dbReference type="Google" id="ProtNLM"/>
    </source>
</evidence>
<dbReference type="GO" id="GO:0005525">
    <property type="term" value="F:GTP binding"/>
    <property type="evidence" value="ECO:0007669"/>
    <property type="project" value="UniProtKB-KW"/>
</dbReference>
<keyword evidence="2" id="KW-0547">Nucleotide-binding</keyword>
<dbReference type="GO" id="GO:0003006">
    <property type="term" value="P:developmental process involved in reproduction"/>
    <property type="evidence" value="ECO:0007669"/>
    <property type="project" value="UniProtKB-ARBA"/>
</dbReference>
<dbReference type="PROSITE" id="PS51420">
    <property type="entry name" value="RHO"/>
    <property type="match status" value="1"/>
</dbReference>
<dbReference type="InterPro" id="IPR003578">
    <property type="entry name" value="Small_GTPase_Rho"/>
</dbReference>
<accession>A0A7R8X4V3</accession>